<dbReference type="PANTHER" id="PTHR47842:SF3">
    <property type="entry name" value="DUF676 DOMAIN-CONTAINING PROTEIN"/>
    <property type="match status" value="1"/>
</dbReference>
<dbReference type="SUPFAM" id="SSF53474">
    <property type="entry name" value="alpha/beta-Hydrolases"/>
    <property type="match status" value="1"/>
</dbReference>
<dbReference type="Pfam" id="PF05057">
    <property type="entry name" value="DUF676"/>
    <property type="match status" value="1"/>
</dbReference>
<feature type="region of interest" description="Disordered" evidence="2">
    <location>
        <begin position="432"/>
        <end position="535"/>
    </location>
</feature>
<evidence type="ECO:0000256" key="2">
    <source>
        <dbReference type="SAM" id="MobiDB-lite"/>
    </source>
</evidence>
<evidence type="ECO:0000256" key="1">
    <source>
        <dbReference type="ARBA" id="ARBA00007920"/>
    </source>
</evidence>
<sequence length="595" mass="67293">MQSLLPAESSSFTGRRRLLIIYVHGFMGNETSFKSFPAHVHNLLTITLAETHVVHSKIYPRYRSRRHIEFARDEFSNWLCPHENDNTDIILAGHSMGGILAAEVALLYPYSATSNEAFRHRILGVLAFDTPFLGMHPGVIGTGIASLFQPKPAELQETNDRISPNHGYPLTLTSSEDTSNMFGTPANDPNFNPNFMNDKHIIDRHGWEKPAYFIYKHSDGLTKATKQYFMSHLEFGGCLADYPALRQRYSRIRALEDVDELKGQRDSNGKKLRRVRFVNYYSASTGRAKPPKIARGDPTIPSQGLEVEMKELNMKDRQDYHDVPPSTSPRISVEAPTDEVSLAENMDREVETPLQSIDPEPYHSDDHAIIARQDDEAASSGAEHSNPLKVSEETFLSPSIPDVIQSPDPFDAGLYSTSDALKTARNDHKKAVKEYEKALKSREKAEQKLSKASEKEKMKNEKAAAKAVAKAEKAKKKEAATEQKERMKRQATINPEIYDRQLDRDRLMGQGEGGPKKKRKDRKFCSLPSKDSRGQRDPTWIRVYMEGVDEVVAHTTLFVPSETYEKLVGDTAARIEDWVNEDRSMRLMLQEGLEE</sequence>
<reference evidence="4 5" key="1">
    <citation type="submission" date="2015-05" db="EMBL/GenBank/DDBJ databases">
        <title>Distinctive expansion of gene families associated with plant cell wall degradation and secondary metabolism in the genomes of grapevine trunk pathogens.</title>
        <authorList>
            <person name="Lawrence D.P."/>
            <person name="Travadon R."/>
            <person name="Rolshausen P.E."/>
            <person name="Baumgartner K."/>
        </authorList>
    </citation>
    <scope>NUCLEOTIDE SEQUENCE [LARGE SCALE GENOMIC DNA]</scope>
    <source>
        <strain evidence="4">UCRPC4</strain>
    </source>
</reference>
<dbReference type="Proteomes" id="UP000053317">
    <property type="component" value="Unassembled WGS sequence"/>
</dbReference>
<dbReference type="InterPro" id="IPR007751">
    <property type="entry name" value="DUF676_lipase-like"/>
</dbReference>
<organism evidence="4 5">
    <name type="scientific">Phaeomoniella chlamydospora</name>
    <name type="common">Phaeoacremonium chlamydosporum</name>
    <dbReference type="NCBI Taxonomy" id="158046"/>
    <lineage>
        <taxon>Eukaryota</taxon>
        <taxon>Fungi</taxon>
        <taxon>Dikarya</taxon>
        <taxon>Ascomycota</taxon>
        <taxon>Pezizomycotina</taxon>
        <taxon>Eurotiomycetes</taxon>
        <taxon>Chaetothyriomycetidae</taxon>
        <taxon>Phaeomoniellales</taxon>
        <taxon>Phaeomoniellaceae</taxon>
        <taxon>Phaeomoniella</taxon>
    </lineage>
</organism>
<proteinExistence type="inferred from homology"/>
<feature type="region of interest" description="Disordered" evidence="2">
    <location>
        <begin position="320"/>
        <end position="339"/>
    </location>
</feature>
<dbReference type="InterPro" id="IPR029058">
    <property type="entry name" value="AB_hydrolase_fold"/>
</dbReference>
<feature type="compositionally biased region" description="Basic and acidic residues" evidence="2">
    <location>
        <begin position="432"/>
        <end position="485"/>
    </location>
</feature>
<evidence type="ECO:0000313" key="4">
    <source>
        <dbReference type="EMBL" id="KKY16805.1"/>
    </source>
</evidence>
<dbReference type="AlphaFoldDB" id="A0A0G2GIK9"/>
<keyword evidence="5" id="KW-1185">Reference proteome</keyword>
<dbReference type="Gene3D" id="3.40.50.1820">
    <property type="entry name" value="alpha/beta hydrolase"/>
    <property type="match status" value="1"/>
</dbReference>
<feature type="domain" description="DUF676" evidence="3">
    <location>
        <begin position="19"/>
        <end position="135"/>
    </location>
</feature>
<reference evidence="4 5" key="2">
    <citation type="submission" date="2015-05" db="EMBL/GenBank/DDBJ databases">
        <authorList>
            <person name="Morales-Cruz A."/>
            <person name="Amrine K.C."/>
            <person name="Cantu D."/>
        </authorList>
    </citation>
    <scope>NUCLEOTIDE SEQUENCE [LARGE SCALE GENOMIC DNA]</scope>
    <source>
        <strain evidence="4">UCRPC4</strain>
    </source>
</reference>
<comment type="similarity">
    <text evidence="1">Belongs to the putative lipase ROG1 family.</text>
</comment>
<evidence type="ECO:0000259" key="3">
    <source>
        <dbReference type="Pfam" id="PF05057"/>
    </source>
</evidence>
<protein>
    <recommendedName>
        <fullName evidence="3">DUF676 domain-containing protein</fullName>
    </recommendedName>
</protein>
<dbReference type="EMBL" id="LCWF01000155">
    <property type="protein sequence ID" value="KKY16805.1"/>
    <property type="molecule type" value="Genomic_DNA"/>
</dbReference>
<comment type="caution">
    <text evidence="4">The sequence shown here is derived from an EMBL/GenBank/DDBJ whole genome shotgun (WGS) entry which is preliminary data.</text>
</comment>
<evidence type="ECO:0000313" key="5">
    <source>
        <dbReference type="Proteomes" id="UP000053317"/>
    </source>
</evidence>
<dbReference type="PANTHER" id="PTHR47842">
    <property type="entry name" value="EXPRESSED PROTEIN"/>
    <property type="match status" value="1"/>
</dbReference>
<feature type="compositionally biased region" description="Basic and acidic residues" evidence="2">
    <location>
        <begin position="497"/>
        <end position="507"/>
    </location>
</feature>
<name>A0A0G2GIK9_PHACM</name>
<dbReference type="OrthoDB" id="3248508at2759"/>
<gene>
    <name evidence="4" type="ORF">UCRPC4_g05762</name>
</gene>
<accession>A0A0G2GIK9</accession>